<dbReference type="Gene3D" id="3.30.450.40">
    <property type="match status" value="4"/>
</dbReference>
<dbReference type="SMART" id="SM00091">
    <property type="entry name" value="PAS"/>
    <property type="match status" value="1"/>
</dbReference>
<proteinExistence type="predicted"/>
<gene>
    <name evidence="5" type="ORF">MNBD_CHLOROFLEXI01-678</name>
</gene>
<dbReference type="PANTHER" id="PTHR43155">
    <property type="entry name" value="CYCLIC DI-GMP PHOSPHODIESTERASE PA4108-RELATED"/>
    <property type="match status" value="1"/>
</dbReference>
<sequence>MRQQPSMKLLIGEQNPQLRGEMKRYLQERCGFEVTAVNAAENVLAALAEGEEVGNGRFHILLLSDSLPSLEADQLVTTVRQLMPQIKEQNPNLITLILSDDVLSAVALRRAGVFRQLSAHPQLQELGLAVQDCAEFLRYKQVALATQDEAVMWRREVRQQQSQIYSMRETTRAMTSQSERDELLCLILKKAVTLLGGKSGGIYEYDPIREELTMVVDYGRKNSKMRGSTLKKGEGMAGQLVASGEPHIIVPHYAEFDGKKGIYAEERPDSAVVEVLLRLKWQDHIVGVLYVDDEVGRGFTTEDAQMLQLFADQAAIAFANADLILRDHTKFNRLQKLSLAASQIMSKLGTVSQDEILNLIAKHATDILQAEAGSILLLRRPGFLSFEASYGYTDEGIQKGREFEIRSGQHSGLTGHIAWEKKLFNAHGTVLTTHPAVRGQESPYMKSRECYGMLAIPLLQQKGDDDESVLVGLLRLDNKKNGQGEIGPECFFTEEDEWIGRLFAETVVVAIESSRLVGEISEGKARYARLLETAVDGVITNDRQGKITFYNKQAEHIMGFPRSKMLGRPVSAIFANPQETRRILQALLLSPNGQLPDYETVVLDADNNPVPIRLSVTWQYDVHNEKTGVVGYFKDMRAVAETQRRLKLMVDASDLLAQADNLSVGLQDLAQMMAQNWGTTFCRIFLLDQEQRFLTTQAAYPLPNQEGGLNWQPGIGEQTAVSEWPRLDELIEEYPSSLIHLQGRRGRQILQKWSQRLQLEKPIQSLLVVPLRHGNRVVGLMDLGELREGKAAVFSNEMQDLAIAIAKQTAVLINRLDMYEKTRRRSQLLESLDETSRNIRGIKESPVLLREVIRLAAQLVNCDKGGLFLNSPQMGELTLSDVYGLPTELIGSVMIHSEGMIGQAARLNEILFSNQYDEWPNRAALWQPYNFATLVAIPLRHAGKVEAVLFVADQ</sequence>
<keyword evidence="2" id="KW-0418">Kinase</keyword>
<dbReference type="Pfam" id="PF13426">
    <property type="entry name" value="PAS_9"/>
    <property type="match status" value="1"/>
</dbReference>
<feature type="domain" description="Response regulatory" evidence="3">
    <location>
        <begin position="8"/>
        <end position="134"/>
    </location>
</feature>
<dbReference type="PANTHER" id="PTHR43155:SF2">
    <property type="entry name" value="CYCLIC DI-GMP PHOSPHODIESTERASE PA4108"/>
    <property type="match status" value="1"/>
</dbReference>
<dbReference type="InterPro" id="IPR029016">
    <property type="entry name" value="GAF-like_dom_sf"/>
</dbReference>
<dbReference type="Gene3D" id="3.30.450.20">
    <property type="entry name" value="PAS domain"/>
    <property type="match status" value="1"/>
</dbReference>
<organism evidence="5">
    <name type="scientific">hydrothermal vent metagenome</name>
    <dbReference type="NCBI Taxonomy" id="652676"/>
    <lineage>
        <taxon>unclassified sequences</taxon>
        <taxon>metagenomes</taxon>
        <taxon>ecological metagenomes</taxon>
    </lineage>
</organism>
<dbReference type="NCBIfam" id="TIGR00229">
    <property type="entry name" value="sensory_box"/>
    <property type="match status" value="1"/>
</dbReference>
<evidence type="ECO:0000256" key="2">
    <source>
        <dbReference type="ARBA" id="ARBA00022777"/>
    </source>
</evidence>
<dbReference type="InterPro" id="IPR000014">
    <property type="entry name" value="PAS"/>
</dbReference>
<dbReference type="SUPFAM" id="SSF55785">
    <property type="entry name" value="PYP-like sensor domain (PAS domain)"/>
    <property type="match status" value="1"/>
</dbReference>
<protein>
    <submittedName>
        <fullName evidence="5">Uncharacterized protein</fullName>
    </submittedName>
</protein>
<dbReference type="EMBL" id="UOEU01000548">
    <property type="protein sequence ID" value="VAW34739.1"/>
    <property type="molecule type" value="Genomic_DNA"/>
</dbReference>
<dbReference type="PROSITE" id="PS50112">
    <property type="entry name" value="PAS"/>
    <property type="match status" value="1"/>
</dbReference>
<accession>A0A3B0VD02</accession>
<name>A0A3B0VD02_9ZZZZ</name>
<dbReference type="AlphaFoldDB" id="A0A3B0VD02"/>
<dbReference type="GO" id="GO:0000160">
    <property type="term" value="P:phosphorelay signal transduction system"/>
    <property type="evidence" value="ECO:0007669"/>
    <property type="project" value="InterPro"/>
</dbReference>
<dbReference type="Pfam" id="PF01590">
    <property type="entry name" value="GAF"/>
    <property type="match status" value="3"/>
</dbReference>
<dbReference type="GO" id="GO:0016301">
    <property type="term" value="F:kinase activity"/>
    <property type="evidence" value="ECO:0007669"/>
    <property type="project" value="UniProtKB-KW"/>
</dbReference>
<dbReference type="InterPro" id="IPR001789">
    <property type="entry name" value="Sig_transdc_resp-reg_receiver"/>
</dbReference>
<feature type="non-terminal residue" evidence="5">
    <location>
        <position position="954"/>
    </location>
</feature>
<dbReference type="InterPro" id="IPR035965">
    <property type="entry name" value="PAS-like_dom_sf"/>
</dbReference>
<evidence type="ECO:0000256" key="1">
    <source>
        <dbReference type="ARBA" id="ARBA00022679"/>
    </source>
</evidence>
<dbReference type="SMART" id="SM00065">
    <property type="entry name" value="GAF"/>
    <property type="match status" value="3"/>
</dbReference>
<reference evidence="5" key="1">
    <citation type="submission" date="2018-06" db="EMBL/GenBank/DDBJ databases">
        <authorList>
            <person name="Zhirakovskaya E."/>
        </authorList>
    </citation>
    <scope>NUCLEOTIDE SEQUENCE</scope>
</reference>
<dbReference type="CDD" id="cd00130">
    <property type="entry name" value="PAS"/>
    <property type="match status" value="1"/>
</dbReference>
<dbReference type="SUPFAM" id="SSF55781">
    <property type="entry name" value="GAF domain-like"/>
    <property type="match status" value="4"/>
</dbReference>
<dbReference type="SUPFAM" id="SSF52172">
    <property type="entry name" value="CheY-like"/>
    <property type="match status" value="1"/>
</dbReference>
<dbReference type="PROSITE" id="PS50110">
    <property type="entry name" value="RESPONSE_REGULATORY"/>
    <property type="match status" value="1"/>
</dbReference>
<dbReference type="InterPro" id="IPR003018">
    <property type="entry name" value="GAF"/>
</dbReference>
<dbReference type="Gene3D" id="3.40.50.2300">
    <property type="match status" value="1"/>
</dbReference>
<feature type="domain" description="PAS" evidence="4">
    <location>
        <begin position="523"/>
        <end position="594"/>
    </location>
</feature>
<evidence type="ECO:0000259" key="4">
    <source>
        <dbReference type="PROSITE" id="PS50112"/>
    </source>
</evidence>
<evidence type="ECO:0000313" key="5">
    <source>
        <dbReference type="EMBL" id="VAW34739.1"/>
    </source>
</evidence>
<keyword evidence="1" id="KW-0808">Transferase</keyword>
<evidence type="ECO:0000259" key="3">
    <source>
        <dbReference type="PROSITE" id="PS50110"/>
    </source>
</evidence>
<dbReference type="InterPro" id="IPR011006">
    <property type="entry name" value="CheY-like_superfamily"/>
</dbReference>